<dbReference type="SMART" id="SM00614">
    <property type="entry name" value="ZnF_BED"/>
    <property type="match status" value="1"/>
</dbReference>
<protein>
    <submittedName>
        <fullName evidence="10">Ac-like transposase THELMA13</fullName>
    </submittedName>
</protein>
<accession>Q6Y8E6</accession>
<evidence type="ECO:0000313" key="10">
    <source>
        <dbReference type="EMBL" id="AAP59878.1"/>
    </source>
</evidence>
<dbReference type="SUPFAM" id="SSF53098">
    <property type="entry name" value="Ribonuclease H-like"/>
    <property type="match status" value="1"/>
</dbReference>
<proteinExistence type="predicted"/>
<keyword evidence="4" id="KW-0862">Zinc</keyword>
<evidence type="ECO:0000256" key="6">
    <source>
        <dbReference type="ARBA" id="ARBA00023242"/>
    </source>
</evidence>
<feature type="domain" description="hAT-like transposase RNase-H fold" evidence="9">
    <location>
        <begin position="430"/>
        <end position="529"/>
    </location>
</feature>
<dbReference type="InterPro" id="IPR008906">
    <property type="entry name" value="HATC_C_dom"/>
</dbReference>
<evidence type="ECO:0000256" key="3">
    <source>
        <dbReference type="ARBA" id="ARBA00022771"/>
    </source>
</evidence>
<evidence type="ECO:0000259" key="9">
    <source>
        <dbReference type="Pfam" id="PF14372"/>
    </source>
</evidence>
<evidence type="ECO:0000256" key="7">
    <source>
        <dbReference type="SAM" id="MobiDB-lite"/>
    </source>
</evidence>
<keyword evidence="6" id="KW-0539">Nucleus</keyword>
<dbReference type="InterPro" id="IPR012337">
    <property type="entry name" value="RNaseH-like_sf"/>
</dbReference>
<reference evidence="10" key="1">
    <citation type="journal article" date="2003" name="Genetics">
        <title>An Ac-like transposable element family with transcriptionally active Y-linked copies in the white campion, Silene latifolia.</title>
        <authorList>
            <person name="Pritham E.J."/>
            <person name="Zhang Y.H."/>
            <person name="Feschotte C."/>
            <person name="Kesseli R.V."/>
        </authorList>
    </citation>
    <scope>NUCLEOTIDE SEQUENCE</scope>
</reference>
<sequence length="682" mass="78511">MFITSDYNHFMYRVLFKYKFLHIFLTYVGNSSSTPSSQNDNIPAPSVSSETRNRKWTSPVWQHYKLFDASLFPDGIARAICKYCDGGPTLAYSGNGTSNFKRHTETCPKRPLLGVAHLTSDGSFIKKMDPLVYKERVALAVIRHAFPFSYAEYDGNRWLHEGLNESYKPISRNTLRNYCMKIHKREKQILKESLSNLPGKICLTTDMWTAFVGMGYISLTAHYIDSEWNLHSKILNFCHLEPPHDAPSLHDSIYAKLKEWDIRSKIFTITLDNARCNDNMQDLLMNSLSLHSPILCDGEYFHVRCAAHILNLIVQDGLKVIDSGVRKLRMVVAHIVGSERRLIKFKGNASALGVDTSKKLCLDCVTRWNSTYNMLERAMIYRNVFPTMRGPEMKKFDPHFPEPPSEAEWIRIVKIVELLKPFDHITTLISGRKYPTANLYFKSVWKIQYLLTRYAKCNDTHLKDMADLMRIKFDKYWENYSMILSFAAILDPRYKLPFIKYCFHKLDPESAELKTKVVKDKFYKLYEEYVKYSPHVLKETSVQMIPDELPGFANFDGGAVIGGLSYLDTYLDDARLDHTLNIDVLKWWKENESKYLVLAEMAIDILTIQINTVASESAFRMESRVLMKWRTTLLLITVDALCGHGPPARQGNLWTCASLKATLGGVTDVFDQIALDRLVSSR</sequence>
<dbReference type="GO" id="GO:0003677">
    <property type="term" value="F:DNA binding"/>
    <property type="evidence" value="ECO:0007669"/>
    <property type="project" value="UniProtKB-KW"/>
</dbReference>
<evidence type="ECO:0000256" key="5">
    <source>
        <dbReference type="ARBA" id="ARBA00023125"/>
    </source>
</evidence>
<dbReference type="PANTHER" id="PTHR46481:SF10">
    <property type="entry name" value="ZINC FINGER BED DOMAIN-CONTAINING PROTEIN 39"/>
    <property type="match status" value="1"/>
</dbReference>
<dbReference type="PANTHER" id="PTHR46481">
    <property type="entry name" value="ZINC FINGER BED DOMAIN-CONTAINING PROTEIN 4"/>
    <property type="match status" value="1"/>
</dbReference>
<dbReference type="InterPro" id="IPR052035">
    <property type="entry name" value="ZnF_BED_domain_contain"/>
</dbReference>
<dbReference type="AlphaFoldDB" id="Q6Y8E6"/>
<dbReference type="GO" id="GO:0008270">
    <property type="term" value="F:zinc ion binding"/>
    <property type="evidence" value="ECO:0007669"/>
    <property type="project" value="UniProtKB-KW"/>
</dbReference>
<dbReference type="EMBL" id="AY172036">
    <property type="protein sequence ID" value="AAP59878.1"/>
    <property type="molecule type" value="Genomic_DNA"/>
</dbReference>
<comment type="subcellular location">
    <subcellularLocation>
        <location evidence="1">Nucleus</location>
    </subcellularLocation>
</comment>
<dbReference type="InterPro" id="IPR025525">
    <property type="entry name" value="hAT-like_transposase_RNase-H"/>
</dbReference>
<evidence type="ECO:0000256" key="4">
    <source>
        <dbReference type="ARBA" id="ARBA00022833"/>
    </source>
</evidence>
<keyword evidence="3" id="KW-0863">Zinc-finger</keyword>
<name>Q6Y8E6_SILLA</name>
<dbReference type="Pfam" id="PF14372">
    <property type="entry name" value="hAT-like_RNase-H"/>
    <property type="match status" value="1"/>
</dbReference>
<keyword evidence="5" id="KW-0238">DNA-binding</keyword>
<dbReference type="GO" id="GO:0046983">
    <property type="term" value="F:protein dimerization activity"/>
    <property type="evidence" value="ECO:0007669"/>
    <property type="project" value="InterPro"/>
</dbReference>
<gene>
    <name evidence="10" type="primary">Thelma13</name>
</gene>
<keyword evidence="2" id="KW-0479">Metal-binding</keyword>
<evidence type="ECO:0000256" key="2">
    <source>
        <dbReference type="ARBA" id="ARBA00022723"/>
    </source>
</evidence>
<evidence type="ECO:0000256" key="1">
    <source>
        <dbReference type="ARBA" id="ARBA00004123"/>
    </source>
</evidence>
<dbReference type="GO" id="GO:0005634">
    <property type="term" value="C:nucleus"/>
    <property type="evidence" value="ECO:0007669"/>
    <property type="project" value="UniProtKB-SubCell"/>
</dbReference>
<evidence type="ECO:0000259" key="8">
    <source>
        <dbReference type="Pfam" id="PF05699"/>
    </source>
</evidence>
<dbReference type="Pfam" id="PF05699">
    <property type="entry name" value="Dimer_Tnp_hAT"/>
    <property type="match status" value="1"/>
</dbReference>
<feature type="region of interest" description="Disordered" evidence="7">
    <location>
        <begin position="31"/>
        <end position="50"/>
    </location>
</feature>
<organism evidence="10">
    <name type="scientific">Silene latifolia</name>
    <name type="common">White campion</name>
    <name type="synonym">Bladder campion</name>
    <dbReference type="NCBI Taxonomy" id="37657"/>
    <lineage>
        <taxon>Eukaryota</taxon>
        <taxon>Viridiplantae</taxon>
        <taxon>Streptophyta</taxon>
        <taxon>Embryophyta</taxon>
        <taxon>Tracheophyta</taxon>
        <taxon>Spermatophyta</taxon>
        <taxon>Magnoliopsida</taxon>
        <taxon>eudicotyledons</taxon>
        <taxon>Gunneridae</taxon>
        <taxon>Pentapetalae</taxon>
        <taxon>Caryophyllales</taxon>
        <taxon>Caryophyllaceae</taxon>
        <taxon>Sileneae</taxon>
        <taxon>Silene</taxon>
        <taxon>Silene subgen. Behenantha</taxon>
        <taxon>Silene sect. Melandrium</taxon>
    </lineage>
</organism>
<feature type="domain" description="HAT C-terminal dimerisation" evidence="8">
    <location>
        <begin position="567"/>
        <end position="641"/>
    </location>
</feature>